<protein>
    <submittedName>
        <fullName evidence="10">DEAD/DEAH box helicase domain protein</fullName>
    </submittedName>
</protein>
<accession>A0A0G0XSM2</accession>
<dbReference type="InterPro" id="IPR050079">
    <property type="entry name" value="DEAD_box_RNA_helicase"/>
</dbReference>
<dbReference type="PROSITE" id="PS00039">
    <property type="entry name" value="DEAD_ATP_HELICASE"/>
    <property type="match status" value="1"/>
</dbReference>
<dbReference type="SMART" id="SM00490">
    <property type="entry name" value="HELICc"/>
    <property type="match status" value="1"/>
</dbReference>
<dbReference type="InterPro" id="IPR001650">
    <property type="entry name" value="Helicase_C-like"/>
</dbReference>
<dbReference type="GO" id="GO:0005524">
    <property type="term" value="F:ATP binding"/>
    <property type="evidence" value="ECO:0007669"/>
    <property type="project" value="UniProtKB-KW"/>
</dbReference>
<feature type="region of interest" description="Disordered" evidence="7">
    <location>
        <begin position="1"/>
        <end position="30"/>
    </location>
</feature>
<organism evidence="10 11">
    <name type="scientific">Candidatus Woesebacteria bacterium GW2011_GWA1_41_13b</name>
    <dbReference type="NCBI Taxonomy" id="1618555"/>
    <lineage>
        <taxon>Bacteria</taxon>
        <taxon>Candidatus Woeseibacteriota</taxon>
    </lineage>
</organism>
<feature type="domain" description="Helicase ATP-binding" evidence="8">
    <location>
        <begin position="87"/>
        <end position="256"/>
    </location>
</feature>
<comment type="similarity">
    <text evidence="5 6">Belongs to the DEAD box helicase family.</text>
</comment>
<evidence type="ECO:0000259" key="8">
    <source>
        <dbReference type="PROSITE" id="PS51192"/>
    </source>
</evidence>
<keyword evidence="1 6" id="KW-0547">Nucleotide-binding</keyword>
<evidence type="ECO:0000256" key="5">
    <source>
        <dbReference type="ARBA" id="ARBA00038437"/>
    </source>
</evidence>
<dbReference type="GO" id="GO:0003724">
    <property type="term" value="F:RNA helicase activity"/>
    <property type="evidence" value="ECO:0007669"/>
    <property type="project" value="UniProtKB-ARBA"/>
</dbReference>
<comment type="caution">
    <text evidence="10">The sequence shown here is derived from an EMBL/GenBank/DDBJ whole genome shotgun (WGS) entry which is preliminary data.</text>
</comment>
<dbReference type="SUPFAM" id="SSF52540">
    <property type="entry name" value="P-loop containing nucleoside triphosphate hydrolases"/>
    <property type="match status" value="1"/>
</dbReference>
<feature type="compositionally biased region" description="Low complexity" evidence="7">
    <location>
        <begin position="1"/>
        <end position="15"/>
    </location>
</feature>
<evidence type="ECO:0000313" key="10">
    <source>
        <dbReference type="EMBL" id="KKR90907.1"/>
    </source>
</evidence>
<evidence type="ECO:0000256" key="2">
    <source>
        <dbReference type="ARBA" id="ARBA00022801"/>
    </source>
</evidence>
<gene>
    <name evidence="10" type="ORF">UU42_C0029G0002</name>
</gene>
<dbReference type="Proteomes" id="UP000034676">
    <property type="component" value="Unassembled WGS sequence"/>
</dbReference>
<dbReference type="GO" id="GO:0016787">
    <property type="term" value="F:hydrolase activity"/>
    <property type="evidence" value="ECO:0007669"/>
    <property type="project" value="UniProtKB-KW"/>
</dbReference>
<dbReference type="CDD" id="cd00268">
    <property type="entry name" value="DEADc"/>
    <property type="match status" value="1"/>
</dbReference>
<evidence type="ECO:0000256" key="6">
    <source>
        <dbReference type="RuleBase" id="RU000492"/>
    </source>
</evidence>
<keyword evidence="4 6" id="KW-0067">ATP-binding</keyword>
<dbReference type="InterPro" id="IPR000629">
    <property type="entry name" value="RNA-helicase_DEAD-box_CS"/>
</dbReference>
<dbReference type="PANTHER" id="PTHR47959">
    <property type="entry name" value="ATP-DEPENDENT RNA HELICASE RHLE-RELATED"/>
    <property type="match status" value="1"/>
</dbReference>
<dbReference type="SMART" id="SM00487">
    <property type="entry name" value="DEXDc"/>
    <property type="match status" value="1"/>
</dbReference>
<dbReference type="AlphaFoldDB" id="A0A0G0XSM2"/>
<evidence type="ECO:0000256" key="1">
    <source>
        <dbReference type="ARBA" id="ARBA00022741"/>
    </source>
</evidence>
<dbReference type="GO" id="GO:0003676">
    <property type="term" value="F:nucleic acid binding"/>
    <property type="evidence" value="ECO:0007669"/>
    <property type="project" value="InterPro"/>
</dbReference>
<name>A0A0G0XSM2_9BACT</name>
<dbReference type="PATRIC" id="fig|1618555.3.peg.871"/>
<dbReference type="Pfam" id="PF00271">
    <property type="entry name" value="Helicase_C"/>
    <property type="match status" value="1"/>
</dbReference>
<keyword evidence="3 6" id="KW-0347">Helicase</keyword>
<reference evidence="10 11" key="1">
    <citation type="journal article" date="2015" name="Nature">
        <title>rRNA introns, odd ribosomes, and small enigmatic genomes across a large radiation of phyla.</title>
        <authorList>
            <person name="Brown C.T."/>
            <person name="Hug L.A."/>
            <person name="Thomas B.C."/>
            <person name="Sharon I."/>
            <person name="Castelle C.J."/>
            <person name="Singh A."/>
            <person name="Wilkins M.J."/>
            <person name="Williams K.H."/>
            <person name="Banfield J.F."/>
        </authorList>
    </citation>
    <scope>NUCLEOTIDE SEQUENCE [LARGE SCALE GENOMIC DNA]</scope>
</reference>
<dbReference type="CDD" id="cd18787">
    <property type="entry name" value="SF2_C_DEAD"/>
    <property type="match status" value="1"/>
</dbReference>
<keyword evidence="2 6" id="KW-0378">Hydrolase</keyword>
<dbReference type="InterPro" id="IPR014001">
    <property type="entry name" value="Helicase_ATP-bd"/>
</dbReference>
<dbReference type="Pfam" id="PF00270">
    <property type="entry name" value="DEAD"/>
    <property type="match status" value="1"/>
</dbReference>
<feature type="domain" description="Helicase C-terminal" evidence="9">
    <location>
        <begin position="283"/>
        <end position="398"/>
    </location>
</feature>
<sequence length="398" mass="45004">MTRSFRGPRGSSRSRPPFRPSRPVRRGNRFGDYIDPTRFINKAVVTETVEEFVPEHQFADFGVDARLQAIIAGRKYITPTPIQDRAIPHILEGKDLVGIANTGTGKTAAFLVPLIDKLLRNPEEQVLVVVPTRELADQIDQELKAFTRGLRFYSACCVGGASINRQISQLRYKNQFVIGTPGRLKDLINRRYIRLAEFKTIVLDEADRMLDMGFINDIRTIMAGMPSERHTLFFSATLSTEIERLISEFLRTPIRISVKTRETAQNVDQDVVRVERGQDKLEVLHELLNKAEFSKVLIFGRTKHGVERLSQTLAGRGFKAESIHGNKKQSHRQRALAMFKASHIQVLVATDVAARGLDIADVSHVINYDLPATYEDYVHRIGRTGRANKRGKALTFVE</sequence>
<evidence type="ECO:0000259" key="9">
    <source>
        <dbReference type="PROSITE" id="PS51194"/>
    </source>
</evidence>
<evidence type="ECO:0000256" key="3">
    <source>
        <dbReference type="ARBA" id="ARBA00022806"/>
    </source>
</evidence>
<dbReference type="InterPro" id="IPR027417">
    <property type="entry name" value="P-loop_NTPase"/>
</dbReference>
<evidence type="ECO:0000256" key="4">
    <source>
        <dbReference type="ARBA" id="ARBA00022840"/>
    </source>
</evidence>
<dbReference type="InterPro" id="IPR011545">
    <property type="entry name" value="DEAD/DEAH_box_helicase_dom"/>
</dbReference>
<dbReference type="EMBL" id="LCAO01000029">
    <property type="protein sequence ID" value="KKR90907.1"/>
    <property type="molecule type" value="Genomic_DNA"/>
</dbReference>
<dbReference type="InterPro" id="IPR044742">
    <property type="entry name" value="DEAD/DEAH_RhlB"/>
</dbReference>
<proteinExistence type="inferred from homology"/>
<evidence type="ECO:0000313" key="11">
    <source>
        <dbReference type="Proteomes" id="UP000034676"/>
    </source>
</evidence>
<dbReference type="PANTHER" id="PTHR47959:SF13">
    <property type="entry name" value="ATP-DEPENDENT RNA HELICASE RHLE"/>
    <property type="match status" value="1"/>
</dbReference>
<dbReference type="PROSITE" id="PS51194">
    <property type="entry name" value="HELICASE_CTER"/>
    <property type="match status" value="1"/>
</dbReference>
<dbReference type="PROSITE" id="PS51192">
    <property type="entry name" value="HELICASE_ATP_BIND_1"/>
    <property type="match status" value="1"/>
</dbReference>
<dbReference type="GO" id="GO:0005829">
    <property type="term" value="C:cytosol"/>
    <property type="evidence" value="ECO:0007669"/>
    <property type="project" value="TreeGrafter"/>
</dbReference>
<evidence type="ECO:0000256" key="7">
    <source>
        <dbReference type="SAM" id="MobiDB-lite"/>
    </source>
</evidence>
<dbReference type="Gene3D" id="3.40.50.300">
    <property type="entry name" value="P-loop containing nucleotide triphosphate hydrolases"/>
    <property type="match status" value="2"/>
</dbReference>